<organism evidence="2">
    <name type="scientific">mine drainage metagenome</name>
    <dbReference type="NCBI Taxonomy" id="410659"/>
    <lineage>
        <taxon>unclassified sequences</taxon>
        <taxon>metagenomes</taxon>
        <taxon>ecological metagenomes</taxon>
    </lineage>
</organism>
<sequence>MARELTKIHEEFLRGSVAEVKTRLSQQERIRGEITLLIAPTGTTTGQDVKHATVIAQVELLQSIDGVSEKDALKQLARETGRSKSELYRELQRERAQAQKTKLR</sequence>
<accession>E6PYS8</accession>
<gene>
    <name evidence="2" type="ORF">CARN3_1070</name>
</gene>
<dbReference type="PANTHER" id="PTHR46111:SF1">
    <property type="entry name" value="RIBOSOMAL RNA SMALL SUBUNIT METHYLTRANSFERASE I"/>
    <property type="match status" value="1"/>
</dbReference>
<dbReference type="GO" id="GO:0008168">
    <property type="term" value="F:methyltransferase activity"/>
    <property type="evidence" value="ECO:0007669"/>
    <property type="project" value="InterPro"/>
</dbReference>
<dbReference type="PANTHER" id="PTHR46111">
    <property type="entry name" value="RIBOSOMAL RNA SMALL SUBUNIT METHYLTRANSFERASE I"/>
    <property type="match status" value="1"/>
</dbReference>
<feature type="region of interest" description="Disordered" evidence="1">
    <location>
        <begin position="78"/>
        <end position="104"/>
    </location>
</feature>
<dbReference type="InterPro" id="IPR014776">
    <property type="entry name" value="4pyrrole_Mease_sub2"/>
</dbReference>
<protein>
    <submittedName>
        <fullName evidence="2">Uncharacterized protein</fullName>
    </submittedName>
</protein>
<proteinExistence type="predicted"/>
<name>E6PYS8_9ZZZZ</name>
<dbReference type="AlphaFoldDB" id="E6PYS8"/>
<comment type="caution">
    <text evidence="2">The sequence shown here is derived from an EMBL/GenBank/DDBJ whole genome shotgun (WGS) entry which is preliminary data.</text>
</comment>
<feature type="compositionally biased region" description="Basic and acidic residues" evidence="1">
    <location>
        <begin position="78"/>
        <end position="97"/>
    </location>
</feature>
<dbReference type="EMBL" id="CABN01000088">
    <property type="protein sequence ID" value="CBI00087.1"/>
    <property type="molecule type" value="Genomic_DNA"/>
</dbReference>
<dbReference type="SUPFAM" id="SSF53790">
    <property type="entry name" value="Tetrapyrrole methylase"/>
    <property type="match status" value="1"/>
</dbReference>
<dbReference type="InterPro" id="IPR035996">
    <property type="entry name" value="4pyrrol_Methylase_sf"/>
</dbReference>
<evidence type="ECO:0000313" key="2">
    <source>
        <dbReference type="EMBL" id="CBI00087.1"/>
    </source>
</evidence>
<dbReference type="InterPro" id="IPR008189">
    <property type="entry name" value="rRNA_ssu_MeTfrase_I"/>
</dbReference>
<dbReference type="Gene3D" id="3.30.950.10">
    <property type="entry name" value="Methyltransferase, Cobalt-precorrin-4 Transmethylase, Domain 2"/>
    <property type="match status" value="1"/>
</dbReference>
<evidence type="ECO:0000256" key="1">
    <source>
        <dbReference type="SAM" id="MobiDB-lite"/>
    </source>
</evidence>
<reference evidence="2" key="1">
    <citation type="submission" date="2009-10" db="EMBL/GenBank/DDBJ databases">
        <title>Diversity of trophic interactions inside an arsenic-rich microbial ecosystem.</title>
        <authorList>
            <person name="Bertin P.N."/>
            <person name="Heinrich-Salmeron A."/>
            <person name="Pelletier E."/>
            <person name="Goulhen-Chollet F."/>
            <person name="Arsene-Ploetze F."/>
            <person name="Gallien S."/>
            <person name="Calteau A."/>
            <person name="Vallenet D."/>
            <person name="Casiot C."/>
            <person name="Chane-Woon-Ming B."/>
            <person name="Giloteaux L."/>
            <person name="Barakat M."/>
            <person name="Bonnefoy V."/>
            <person name="Bruneel O."/>
            <person name="Chandler M."/>
            <person name="Cleiss J."/>
            <person name="Duran R."/>
            <person name="Elbaz-Poulichet F."/>
            <person name="Fonknechten N."/>
            <person name="Lauga B."/>
            <person name="Mornico D."/>
            <person name="Ortet P."/>
            <person name="Schaeffer C."/>
            <person name="Siguier P."/>
            <person name="Alexander Thil Smith A."/>
            <person name="Van Dorsselaer A."/>
            <person name="Weissenbach J."/>
            <person name="Medigue C."/>
            <person name="Le Paslier D."/>
        </authorList>
    </citation>
    <scope>NUCLEOTIDE SEQUENCE</scope>
</reference>